<reference evidence="2 3" key="1">
    <citation type="journal article" date="2011" name="Science">
        <title>Comparative functional genomics of the fission yeasts.</title>
        <authorList>
            <person name="Rhind N."/>
            <person name="Chen Z."/>
            <person name="Yassour M."/>
            <person name="Thompson D.A."/>
            <person name="Haas B.J."/>
            <person name="Habib N."/>
            <person name="Wapinski I."/>
            <person name="Roy S."/>
            <person name="Lin M.F."/>
            <person name="Heiman D.I."/>
            <person name="Young S.K."/>
            <person name="Furuya K."/>
            <person name="Guo Y."/>
            <person name="Pidoux A."/>
            <person name="Chen H.M."/>
            <person name="Robbertse B."/>
            <person name="Goldberg J.M."/>
            <person name="Aoki K."/>
            <person name="Bayne E.H."/>
            <person name="Berlin A.M."/>
            <person name="Desjardins C.A."/>
            <person name="Dobbs E."/>
            <person name="Dukaj L."/>
            <person name="Fan L."/>
            <person name="FitzGerald M.G."/>
            <person name="French C."/>
            <person name="Gujja S."/>
            <person name="Hansen K."/>
            <person name="Keifenheim D."/>
            <person name="Levin J.Z."/>
            <person name="Mosher R.A."/>
            <person name="Mueller C.A."/>
            <person name="Pfiffner J."/>
            <person name="Priest M."/>
            <person name="Russ C."/>
            <person name="Smialowska A."/>
            <person name="Swoboda P."/>
            <person name="Sykes S.M."/>
            <person name="Vaughn M."/>
            <person name="Vengrova S."/>
            <person name="Yoder R."/>
            <person name="Zeng Q."/>
            <person name="Allshire R."/>
            <person name="Baulcombe D."/>
            <person name="Birren B.W."/>
            <person name="Brown W."/>
            <person name="Ekwall K."/>
            <person name="Kellis M."/>
            <person name="Leatherwood J."/>
            <person name="Levin H."/>
            <person name="Margalit H."/>
            <person name="Martienssen R."/>
            <person name="Nieduszynski C.A."/>
            <person name="Spatafora J.W."/>
            <person name="Friedman N."/>
            <person name="Dalgaard J.Z."/>
            <person name="Baumann P."/>
            <person name="Niki H."/>
            <person name="Regev A."/>
            <person name="Nusbaum C."/>
        </authorList>
    </citation>
    <scope>NUCLEOTIDE SEQUENCE [LARGE SCALE GENOMIC DNA]</scope>
    <source>
        <strain evidence="3">OY26 / ATCC MYA-4695 / CBS 11777 / NBRC 106824 / NRRL Y48691</strain>
    </source>
</reference>
<dbReference type="AlphaFoldDB" id="S9WZ62"/>
<keyword evidence="1" id="KW-0732">Signal</keyword>
<dbReference type="GeneID" id="25037778"/>
<proteinExistence type="predicted"/>
<dbReference type="Proteomes" id="UP000015464">
    <property type="component" value="Unassembled WGS sequence"/>
</dbReference>
<sequence>MASFSITSPLSAVFLVLVLFQACAAFKPDGLEKRSALYDMSNKIASTSYYNISEGTFCHVSGSNLCVSPQVIAICANHSTVLLNCPTVLGYPTGQGASCIATEPSYGLTRGLCQIGASNYSGKTNSSNFDTESSSNKNTKKSAFPKLSLSYSNVVEKPLLFARNSLDEWACNKTYCNEEYPYLVNTCFNGTQYPVNCNSALRTPFGGATCRNVGYQNQGICVYTNDSRAALSKTNLSNDTAVNLNKTAIYRYRNDAFVW</sequence>
<feature type="signal peptide" evidence="1">
    <location>
        <begin position="1"/>
        <end position="25"/>
    </location>
</feature>
<organism evidence="2 3">
    <name type="scientific">Schizosaccharomyces cryophilus (strain OY26 / ATCC MYA-4695 / CBS 11777 / NBRC 106824 / NRRL Y48691)</name>
    <name type="common">Fission yeast</name>
    <dbReference type="NCBI Taxonomy" id="653667"/>
    <lineage>
        <taxon>Eukaryota</taxon>
        <taxon>Fungi</taxon>
        <taxon>Dikarya</taxon>
        <taxon>Ascomycota</taxon>
        <taxon>Taphrinomycotina</taxon>
        <taxon>Schizosaccharomycetes</taxon>
        <taxon>Schizosaccharomycetales</taxon>
        <taxon>Schizosaccharomycetaceae</taxon>
        <taxon>Schizosaccharomyces</taxon>
    </lineage>
</organism>
<evidence type="ECO:0000313" key="3">
    <source>
        <dbReference type="Proteomes" id="UP000015464"/>
    </source>
</evidence>
<name>S9WZ62_SCHCR</name>
<dbReference type="STRING" id="653667.S9WZ62"/>
<feature type="chain" id="PRO_5004560104" evidence="1">
    <location>
        <begin position="26"/>
        <end position="259"/>
    </location>
</feature>
<keyword evidence="3" id="KW-1185">Reference proteome</keyword>
<evidence type="ECO:0000256" key="1">
    <source>
        <dbReference type="SAM" id="SignalP"/>
    </source>
</evidence>
<accession>S9WZ62</accession>
<dbReference type="HOGENOM" id="CLU_1074250_0_0_1"/>
<dbReference type="OrthoDB" id="5374825at2759"/>
<dbReference type="OMA" id="TQYPVNC"/>
<dbReference type="RefSeq" id="XP_013025330.1">
    <property type="nucleotide sequence ID" value="XM_013169876.1"/>
</dbReference>
<evidence type="ECO:0000313" key="2">
    <source>
        <dbReference type="EMBL" id="EPY49992.1"/>
    </source>
</evidence>
<dbReference type="EMBL" id="KE546994">
    <property type="protein sequence ID" value="EPY49992.1"/>
    <property type="molecule type" value="Genomic_DNA"/>
</dbReference>
<gene>
    <name evidence="2" type="ORF">SPOG_03461</name>
</gene>
<protein>
    <submittedName>
        <fullName evidence="2">Uncharacterized protein</fullName>
    </submittedName>
</protein>